<dbReference type="SUPFAM" id="SSF53335">
    <property type="entry name" value="S-adenosyl-L-methionine-dependent methyltransferases"/>
    <property type="match status" value="1"/>
</dbReference>
<keyword evidence="3" id="KW-0949">S-adenosyl-L-methionine</keyword>
<dbReference type="EMBL" id="KB456262">
    <property type="protein sequence ID" value="EMF14612.1"/>
    <property type="molecule type" value="Genomic_DNA"/>
</dbReference>
<dbReference type="PROSITE" id="PS51683">
    <property type="entry name" value="SAM_OMT_II"/>
    <property type="match status" value="1"/>
</dbReference>
<gene>
    <name evidence="5" type="ORF">SEPMUDRAFT_140350</name>
</gene>
<dbReference type="Gene3D" id="3.40.50.150">
    <property type="entry name" value="Vaccinia Virus protein VP39"/>
    <property type="match status" value="1"/>
</dbReference>
<name>M3B494_SPHMS</name>
<dbReference type="eggNOG" id="KOG3178">
    <property type="taxonomic scope" value="Eukaryota"/>
</dbReference>
<dbReference type="OrthoDB" id="1535081at2759"/>
<keyword evidence="6" id="KW-1185">Reference proteome</keyword>
<dbReference type="InterPro" id="IPR029063">
    <property type="entry name" value="SAM-dependent_MTases_sf"/>
</dbReference>
<dbReference type="PANTHER" id="PTHR43712">
    <property type="entry name" value="PUTATIVE (AFU_ORTHOLOGUE AFUA_4G14580)-RELATED"/>
    <property type="match status" value="1"/>
</dbReference>
<dbReference type="InterPro" id="IPR016461">
    <property type="entry name" value="COMT-like"/>
</dbReference>
<dbReference type="PANTHER" id="PTHR43712:SF17">
    <property type="entry name" value="O-METHYLTRANSFERASE"/>
    <property type="match status" value="1"/>
</dbReference>
<evidence type="ECO:0000313" key="5">
    <source>
        <dbReference type="EMBL" id="EMF14612.1"/>
    </source>
</evidence>
<evidence type="ECO:0000259" key="4">
    <source>
        <dbReference type="Pfam" id="PF00891"/>
    </source>
</evidence>
<keyword evidence="1 5" id="KW-0489">Methyltransferase</keyword>
<dbReference type="HOGENOM" id="CLU_005533_5_0_1"/>
<dbReference type="InterPro" id="IPR036390">
    <property type="entry name" value="WH_DNA-bd_sf"/>
</dbReference>
<organism evidence="5 6">
    <name type="scientific">Sphaerulina musiva (strain SO2202)</name>
    <name type="common">Poplar stem canker fungus</name>
    <name type="synonym">Septoria musiva</name>
    <dbReference type="NCBI Taxonomy" id="692275"/>
    <lineage>
        <taxon>Eukaryota</taxon>
        <taxon>Fungi</taxon>
        <taxon>Dikarya</taxon>
        <taxon>Ascomycota</taxon>
        <taxon>Pezizomycotina</taxon>
        <taxon>Dothideomycetes</taxon>
        <taxon>Dothideomycetidae</taxon>
        <taxon>Mycosphaerellales</taxon>
        <taxon>Mycosphaerellaceae</taxon>
        <taxon>Sphaerulina</taxon>
    </lineage>
</organism>
<dbReference type="GO" id="GO:0032259">
    <property type="term" value="P:methylation"/>
    <property type="evidence" value="ECO:0007669"/>
    <property type="project" value="UniProtKB-KW"/>
</dbReference>
<dbReference type="Gene3D" id="1.10.10.10">
    <property type="entry name" value="Winged helix-like DNA-binding domain superfamily/Winged helix DNA-binding domain"/>
    <property type="match status" value="1"/>
</dbReference>
<evidence type="ECO:0000256" key="2">
    <source>
        <dbReference type="ARBA" id="ARBA00022679"/>
    </source>
</evidence>
<dbReference type="Pfam" id="PF00891">
    <property type="entry name" value="Methyltransf_2"/>
    <property type="match status" value="1"/>
</dbReference>
<feature type="domain" description="O-methyltransferase C-terminal" evidence="4">
    <location>
        <begin position="229"/>
        <end position="371"/>
    </location>
</feature>
<dbReference type="Proteomes" id="UP000016931">
    <property type="component" value="Unassembled WGS sequence"/>
</dbReference>
<dbReference type="InterPro" id="IPR001077">
    <property type="entry name" value="COMT_C"/>
</dbReference>
<accession>M3B494</accession>
<dbReference type="AlphaFoldDB" id="M3B494"/>
<evidence type="ECO:0000256" key="3">
    <source>
        <dbReference type="ARBA" id="ARBA00022691"/>
    </source>
</evidence>
<reference evidence="5 6" key="1">
    <citation type="journal article" date="2012" name="PLoS Pathog.">
        <title>Diverse lifestyles and strategies of plant pathogenesis encoded in the genomes of eighteen Dothideomycetes fungi.</title>
        <authorList>
            <person name="Ohm R.A."/>
            <person name="Feau N."/>
            <person name="Henrissat B."/>
            <person name="Schoch C.L."/>
            <person name="Horwitz B.A."/>
            <person name="Barry K.W."/>
            <person name="Condon B.J."/>
            <person name="Copeland A.C."/>
            <person name="Dhillon B."/>
            <person name="Glaser F."/>
            <person name="Hesse C.N."/>
            <person name="Kosti I."/>
            <person name="LaButti K."/>
            <person name="Lindquist E.A."/>
            <person name="Lucas S."/>
            <person name="Salamov A.A."/>
            <person name="Bradshaw R.E."/>
            <person name="Ciuffetti L."/>
            <person name="Hamelin R.C."/>
            <person name="Kema G.H.J."/>
            <person name="Lawrence C."/>
            <person name="Scott J.A."/>
            <person name="Spatafora J.W."/>
            <person name="Turgeon B.G."/>
            <person name="de Wit P.J.G.M."/>
            <person name="Zhong S."/>
            <person name="Goodwin S.B."/>
            <person name="Grigoriev I.V."/>
        </authorList>
    </citation>
    <scope>NUCLEOTIDE SEQUENCE [LARGE SCALE GENOMIC DNA]</scope>
    <source>
        <strain evidence="5 6">SO2202</strain>
    </source>
</reference>
<dbReference type="GO" id="GO:0008171">
    <property type="term" value="F:O-methyltransferase activity"/>
    <property type="evidence" value="ECO:0007669"/>
    <property type="project" value="InterPro"/>
</dbReference>
<dbReference type="SUPFAM" id="SSF46785">
    <property type="entry name" value="Winged helix' DNA-binding domain"/>
    <property type="match status" value="1"/>
</dbReference>
<dbReference type="RefSeq" id="XP_016762733.1">
    <property type="nucleotide sequence ID" value="XM_016902935.1"/>
</dbReference>
<evidence type="ECO:0000256" key="1">
    <source>
        <dbReference type="ARBA" id="ARBA00022603"/>
    </source>
</evidence>
<sequence>MPFSKALANLEFLAQNANQNSFKNEHERRKAVQLVQKLLANIETPWETASRLLLIDPFAIAALRTLVNLQLFSKWIPADSHKSLAELAQLTSCDSRLLYRLLLTMVPHHWLHYSAQDQTFSLSTFTKALCDPSLAATLTFHAHVVSPAAREFPNFLAATHYANPMEPQLALWRYTAGSELVPWFQKNSEAFISLHHVMRLRGNHSEKWTEFYPWEREIVNRLEPGGRVAFVDIGGGVGQDSEALRLKAPESFPAGSIILQDLNEVMDRAEAAGESIVRASHDFFQPQPVIGAAVYFMHLVLHDWPDDKAGQILDNLRPAMKRGYSRLLINDIVLTASMDAMVSASDLHMTMNGAQERTREEWESLLEKSGFTVRNFYFSPLSEQALIEAELTEEPVAPPSRL</sequence>
<dbReference type="GeneID" id="27900072"/>
<proteinExistence type="predicted"/>
<dbReference type="STRING" id="692275.M3B494"/>
<dbReference type="OMA" id="HPHATSY"/>
<keyword evidence="2 5" id="KW-0808">Transferase</keyword>
<dbReference type="InterPro" id="IPR036388">
    <property type="entry name" value="WH-like_DNA-bd_sf"/>
</dbReference>
<evidence type="ECO:0000313" key="6">
    <source>
        <dbReference type="Proteomes" id="UP000016931"/>
    </source>
</evidence>
<protein>
    <submittedName>
        <fullName evidence="5">S-adenosyl-L-methionine-dependent methyltransferase</fullName>
    </submittedName>
</protein>